<evidence type="ECO:0000256" key="2">
    <source>
        <dbReference type="ARBA" id="ARBA00007639"/>
    </source>
</evidence>
<evidence type="ECO:0000313" key="7">
    <source>
        <dbReference type="Proteomes" id="UP000272238"/>
    </source>
</evidence>
<evidence type="ECO:0000256" key="4">
    <source>
        <dbReference type="SAM" id="SignalP"/>
    </source>
</evidence>
<dbReference type="AlphaFoldDB" id="A0A494Z0I2"/>
<gene>
    <name evidence="6" type="primary">rbsB</name>
    <name evidence="6" type="ORF">D8M03_10815</name>
</gene>
<sequence>MKKFHFLLLAVVSIILAACSMESPFLENANEGTTGETYKIGFSISTLNNPFFVTLSEGAKENASKQGAEISVIDAQDDASKQAADVEDLIQQGVDLILINPVDSSAIGSAVESANAAGIPVITVDRSTESGKVVAHIASDNVAGGVLAGEYLLEQAGEGAKVAMLEGIAGSSAARDRGEGFLKAVDGKVELVSSLTANFDRGEGLTVMENMLQANPGIEAVFAQNDEMALGALEAIKAANKKIVVIGFDATDDALAKIEAGEMAASVAQKPEEIGKAAIETAVKYLNGETVEEFVPVDLELVKK</sequence>
<comment type="caution">
    <text evidence="6">The sequence shown here is derived from an EMBL/GenBank/DDBJ whole genome shotgun (WGS) entry which is preliminary data.</text>
</comment>
<dbReference type="Proteomes" id="UP000272238">
    <property type="component" value="Unassembled WGS sequence"/>
</dbReference>
<proteinExistence type="inferred from homology"/>
<name>A0A494Z0I2_9BACL</name>
<evidence type="ECO:0000313" key="6">
    <source>
        <dbReference type="EMBL" id="RKQ15995.1"/>
    </source>
</evidence>
<reference evidence="6 7" key="1">
    <citation type="journal article" date="2016" name="Antonie Van Leeuwenhoek">
        <title>Lysinibacillus endophyticus sp. nov., an indole-3-acetic acid producing endophytic bacterium isolated from corn root (Zea mays cv. Xinken-5).</title>
        <authorList>
            <person name="Yu J."/>
            <person name="Guan X."/>
            <person name="Liu C."/>
            <person name="Xiang W."/>
            <person name="Yu Z."/>
            <person name="Liu X."/>
            <person name="Wang G."/>
        </authorList>
    </citation>
    <scope>NUCLEOTIDE SEQUENCE [LARGE SCALE GENOMIC DNA]</scope>
    <source>
        <strain evidence="6 7">DSM 100506</strain>
    </source>
</reference>
<feature type="signal peptide" evidence="4">
    <location>
        <begin position="1"/>
        <end position="17"/>
    </location>
</feature>
<dbReference type="InterPro" id="IPR028082">
    <property type="entry name" value="Peripla_BP_I"/>
</dbReference>
<dbReference type="GO" id="GO:0030246">
    <property type="term" value="F:carbohydrate binding"/>
    <property type="evidence" value="ECO:0007669"/>
    <property type="project" value="UniProtKB-ARBA"/>
</dbReference>
<dbReference type="PANTHER" id="PTHR46847">
    <property type="entry name" value="D-ALLOSE-BINDING PERIPLASMIC PROTEIN-RELATED"/>
    <property type="match status" value="1"/>
</dbReference>
<evidence type="ECO:0000259" key="5">
    <source>
        <dbReference type="Pfam" id="PF13407"/>
    </source>
</evidence>
<feature type="domain" description="Periplasmic binding protein" evidence="5">
    <location>
        <begin position="40"/>
        <end position="289"/>
    </location>
</feature>
<dbReference type="Gene3D" id="3.40.50.2300">
    <property type="match status" value="2"/>
</dbReference>
<evidence type="ECO:0000256" key="3">
    <source>
        <dbReference type="ARBA" id="ARBA00022729"/>
    </source>
</evidence>
<dbReference type="RefSeq" id="WP_121214792.1">
    <property type="nucleotide sequence ID" value="NZ_RBZN01000025.1"/>
</dbReference>
<comment type="subcellular location">
    <subcellularLocation>
        <location evidence="1">Cell envelope</location>
    </subcellularLocation>
</comment>
<dbReference type="InterPro" id="IPR025997">
    <property type="entry name" value="SBP_2_dom"/>
</dbReference>
<organism evidence="6 7">
    <name type="scientific">Ureibacillus endophyticus</name>
    <dbReference type="NCBI Taxonomy" id="1978490"/>
    <lineage>
        <taxon>Bacteria</taxon>
        <taxon>Bacillati</taxon>
        <taxon>Bacillota</taxon>
        <taxon>Bacilli</taxon>
        <taxon>Bacillales</taxon>
        <taxon>Caryophanaceae</taxon>
        <taxon>Ureibacillus</taxon>
    </lineage>
</organism>
<dbReference type="CDD" id="cd06323">
    <property type="entry name" value="PBP1_ribose_binding"/>
    <property type="match status" value="1"/>
</dbReference>
<dbReference type="GO" id="GO:0030313">
    <property type="term" value="C:cell envelope"/>
    <property type="evidence" value="ECO:0007669"/>
    <property type="project" value="UniProtKB-SubCell"/>
</dbReference>
<dbReference type="PROSITE" id="PS51257">
    <property type="entry name" value="PROKAR_LIPOPROTEIN"/>
    <property type="match status" value="1"/>
</dbReference>
<protein>
    <submittedName>
        <fullName evidence="6">Ribose ABC transporter substrate-binding protein RbsB</fullName>
    </submittedName>
</protein>
<dbReference type="OrthoDB" id="9814427at2"/>
<comment type="similarity">
    <text evidence="2">Belongs to the bacterial solute-binding protein 2 family.</text>
</comment>
<dbReference type="SUPFAM" id="SSF53822">
    <property type="entry name" value="Periplasmic binding protein-like I"/>
    <property type="match status" value="1"/>
</dbReference>
<keyword evidence="7" id="KW-1185">Reference proteome</keyword>
<dbReference type="EMBL" id="RBZN01000025">
    <property type="protein sequence ID" value="RKQ15995.1"/>
    <property type="molecule type" value="Genomic_DNA"/>
</dbReference>
<feature type="chain" id="PRO_5038862040" evidence="4">
    <location>
        <begin position="18"/>
        <end position="304"/>
    </location>
</feature>
<evidence type="ECO:0000256" key="1">
    <source>
        <dbReference type="ARBA" id="ARBA00004196"/>
    </source>
</evidence>
<dbReference type="Pfam" id="PF13407">
    <property type="entry name" value="Peripla_BP_4"/>
    <property type="match status" value="1"/>
</dbReference>
<dbReference type="NCBIfam" id="NF007936">
    <property type="entry name" value="PRK10653.1"/>
    <property type="match status" value="1"/>
</dbReference>
<dbReference type="PANTHER" id="PTHR46847:SF1">
    <property type="entry name" value="D-ALLOSE-BINDING PERIPLASMIC PROTEIN-RELATED"/>
    <property type="match status" value="1"/>
</dbReference>
<keyword evidence="3 4" id="KW-0732">Signal</keyword>
<accession>A0A494Z0I2</accession>